<dbReference type="PROSITE" id="PS50304">
    <property type="entry name" value="TUDOR"/>
    <property type="match status" value="1"/>
</dbReference>
<evidence type="ECO:0000313" key="2">
    <source>
        <dbReference type="Ensembl" id="ENSSPUP00000003800.1"/>
    </source>
</evidence>
<dbReference type="Ensembl" id="ENSSPUT00000004039.1">
    <property type="protein sequence ID" value="ENSSPUP00000003800.1"/>
    <property type="gene ID" value="ENSSPUG00000002924.1"/>
</dbReference>
<evidence type="ECO:0000259" key="1">
    <source>
        <dbReference type="PROSITE" id="PS50304"/>
    </source>
</evidence>
<proteinExistence type="predicted"/>
<dbReference type="Proteomes" id="UP000694392">
    <property type="component" value="Unplaced"/>
</dbReference>
<reference evidence="2" key="2">
    <citation type="submission" date="2025-09" db="UniProtKB">
        <authorList>
            <consortium name="Ensembl"/>
        </authorList>
    </citation>
    <scope>IDENTIFICATION</scope>
</reference>
<evidence type="ECO:0000313" key="3">
    <source>
        <dbReference type="Proteomes" id="UP000694392"/>
    </source>
</evidence>
<sequence length="130" mass="14366">MQQLFTALAQVEAKQPGLSGQEVQRGTRCMGECVLGDQEGAWNRCWVLDKVEDLAVVMFVDFGCSAAVPLSSLRRLDEDRFWAIKPLAHPFVLHDGVLPSRSLARQVLKGKLASGSPMESHILKFTLQAE</sequence>
<feature type="domain" description="Tudor" evidence="1">
    <location>
        <begin position="22"/>
        <end position="83"/>
    </location>
</feature>
<dbReference type="SMART" id="SM00333">
    <property type="entry name" value="TUDOR"/>
    <property type="match status" value="1"/>
</dbReference>
<name>A0A8D0GBF0_SPHPU</name>
<protein>
    <recommendedName>
        <fullName evidence="1">Tudor domain-containing protein</fullName>
    </recommendedName>
</protein>
<dbReference type="SUPFAM" id="SSF63748">
    <property type="entry name" value="Tudor/PWWP/MBT"/>
    <property type="match status" value="1"/>
</dbReference>
<dbReference type="AlphaFoldDB" id="A0A8D0GBF0"/>
<reference evidence="2" key="1">
    <citation type="submission" date="2025-08" db="UniProtKB">
        <authorList>
            <consortium name="Ensembl"/>
        </authorList>
    </citation>
    <scope>IDENTIFICATION</scope>
</reference>
<dbReference type="Gene3D" id="2.30.30.140">
    <property type="match status" value="1"/>
</dbReference>
<keyword evidence="3" id="KW-1185">Reference proteome</keyword>
<dbReference type="GeneTree" id="ENSGT00390000006620"/>
<accession>A0A8D0GBF0</accession>
<organism evidence="2 3">
    <name type="scientific">Sphenodon punctatus</name>
    <name type="common">Tuatara</name>
    <name type="synonym">Hatteria punctata</name>
    <dbReference type="NCBI Taxonomy" id="8508"/>
    <lineage>
        <taxon>Eukaryota</taxon>
        <taxon>Metazoa</taxon>
        <taxon>Chordata</taxon>
        <taxon>Craniata</taxon>
        <taxon>Vertebrata</taxon>
        <taxon>Euteleostomi</taxon>
        <taxon>Lepidosauria</taxon>
        <taxon>Sphenodontia</taxon>
        <taxon>Sphenodontidae</taxon>
        <taxon>Sphenodon</taxon>
    </lineage>
</organism>
<dbReference type="Pfam" id="PF00567">
    <property type="entry name" value="TUDOR"/>
    <property type="match status" value="1"/>
</dbReference>
<dbReference type="InterPro" id="IPR002999">
    <property type="entry name" value="Tudor"/>
</dbReference>